<dbReference type="PANTHER" id="PTHR12703:SF4">
    <property type="entry name" value="TRANSMEMBRANE PROTEIN 33"/>
    <property type="match status" value="1"/>
</dbReference>
<dbReference type="InterPro" id="IPR005344">
    <property type="entry name" value="TMEM33/Pom33"/>
</dbReference>
<comment type="similarity">
    <text evidence="2">Belongs to the PER33/POM33 family.</text>
</comment>
<dbReference type="Proteomes" id="UP001212841">
    <property type="component" value="Unassembled WGS sequence"/>
</dbReference>
<keyword evidence="9" id="KW-1185">Reference proteome</keyword>
<dbReference type="GO" id="GO:0071786">
    <property type="term" value="P:endoplasmic reticulum tubular network organization"/>
    <property type="evidence" value="ECO:0007669"/>
    <property type="project" value="TreeGrafter"/>
</dbReference>
<comment type="subcellular location">
    <subcellularLocation>
        <location evidence="1">Membrane</location>
        <topology evidence="1">Multi-pass membrane protein</topology>
    </subcellularLocation>
</comment>
<evidence type="ECO:0000256" key="5">
    <source>
        <dbReference type="ARBA" id="ARBA00023136"/>
    </source>
</evidence>
<dbReference type="Pfam" id="PF03661">
    <property type="entry name" value="TMEM33_Pom33"/>
    <property type="match status" value="1"/>
</dbReference>
<gene>
    <name evidence="8" type="ORF">HK097_004636</name>
</gene>
<sequence length="286" mass="31499">MPPAAAPGVEVPLTQRLSKLVLSAQFVWFLGHFTTVVQALIYVFVTRSSPSGASSFAKAFYGTLLSYGIILYKAHGTPQISRAYAQRVLMDENTQYLMLAFVWVNSKPLLVTLIPFLTFSIFHSLNYIRAEILPTLFPPTHPNPISQRLSPLILSFVQKYQSQALRAVAYLEVWITMPALVISIFLRWTSFLSPLLYANFLRFRYYVSPMTKEAFGALRKRVDGVLEREGVPPAVKGLYGKARDWLIAYGDVEAQARAREAGPAGGAGAAGAGPTATGGTAHPRNE</sequence>
<keyword evidence="3 7" id="KW-0812">Transmembrane</keyword>
<evidence type="ECO:0000256" key="1">
    <source>
        <dbReference type="ARBA" id="ARBA00004141"/>
    </source>
</evidence>
<evidence type="ECO:0000256" key="4">
    <source>
        <dbReference type="ARBA" id="ARBA00022989"/>
    </source>
</evidence>
<dbReference type="InterPro" id="IPR051645">
    <property type="entry name" value="PER33/POM33_regulator"/>
</dbReference>
<evidence type="ECO:0000256" key="6">
    <source>
        <dbReference type="SAM" id="MobiDB-lite"/>
    </source>
</evidence>
<name>A0AAD5WZZ4_9FUNG</name>
<evidence type="ECO:0000313" key="8">
    <source>
        <dbReference type="EMBL" id="KAJ3034062.1"/>
    </source>
</evidence>
<organism evidence="8 9">
    <name type="scientific">Rhizophlyctis rosea</name>
    <dbReference type="NCBI Taxonomy" id="64517"/>
    <lineage>
        <taxon>Eukaryota</taxon>
        <taxon>Fungi</taxon>
        <taxon>Fungi incertae sedis</taxon>
        <taxon>Chytridiomycota</taxon>
        <taxon>Chytridiomycota incertae sedis</taxon>
        <taxon>Chytridiomycetes</taxon>
        <taxon>Rhizophlyctidales</taxon>
        <taxon>Rhizophlyctidaceae</taxon>
        <taxon>Rhizophlyctis</taxon>
    </lineage>
</organism>
<feature type="region of interest" description="Disordered" evidence="6">
    <location>
        <begin position="260"/>
        <end position="286"/>
    </location>
</feature>
<feature type="transmembrane region" description="Helical" evidence="7">
    <location>
        <begin position="20"/>
        <end position="44"/>
    </location>
</feature>
<evidence type="ECO:0000256" key="3">
    <source>
        <dbReference type="ARBA" id="ARBA00022692"/>
    </source>
</evidence>
<protein>
    <submittedName>
        <fullName evidence="8">Uncharacterized protein</fullName>
    </submittedName>
</protein>
<proteinExistence type="inferred from homology"/>
<dbReference type="EMBL" id="JADGJD010002206">
    <property type="protein sequence ID" value="KAJ3034062.1"/>
    <property type="molecule type" value="Genomic_DNA"/>
</dbReference>
<feature type="compositionally biased region" description="Low complexity" evidence="6">
    <location>
        <begin position="272"/>
        <end position="286"/>
    </location>
</feature>
<keyword evidence="4 7" id="KW-1133">Transmembrane helix</keyword>
<dbReference type="GO" id="GO:0016020">
    <property type="term" value="C:membrane"/>
    <property type="evidence" value="ECO:0007669"/>
    <property type="project" value="UniProtKB-SubCell"/>
</dbReference>
<dbReference type="PANTHER" id="PTHR12703">
    <property type="entry name" value="TRANSMEMBRANE PROTEIN 33"/>
    <property type="match status" value="1"/>
</dbReference>
<evidence type="ECO:0000313" key="9">
    <source>
        <dbReference type="Proteomes" id="UP001212841"/>
    </source>
</evidence>
<comment type="caution">
    <text evidence="8">The sequence shown here is derived from an EMBL/GenBank/DDBJ whole genome shotgun (WGS) entry which is preliminary data.</text>
</comment>
<dbReference type="GO" id="GO:0005783">
    <property type="term" value="C:endoplasmic reticulum"/>
    <property type="evidence" value="ECO:0007669"/>
    <property type="project" value="TreeGrafter"/>
</dbReference>
<evidence type="ECO:0000256" key="7">
    <source>
        <dbReference type="SAM" id="Phobius"/>
    </source>
</evidence>
<feature type="transmembrane region" description="Helical" evidence="7">
    <location>
        <begin position="56"/>
        <end position="75"/>
    </location>
</feature>
<evidence type="ECO:0000256" key="2">
    <source>
        <dbReference type="ARBA" id="ARBA00007322"/>
    </source>
</evidence>
<reference evidence="8" key="1">
    <citation type="submission" date="2020-05" db="EMBL/GenBank/DDBJ databases">
        <title>Phylogenomic resolution of chytrid fungi.</title>
        <authorList>
            <person name="Stajich J.E."/>
            <person name="Amses K."/>
            <person name="Simmons R."/>
            <person name="Seto K."/>
            <person name="Myers J."/>
            <person name="Bonds A."/>
            <person name="Quandt C.A."/>
            <person name="Barry K."/>
            <person name="Liu P."/>
            <person name="Grigoriev I."/>
            <person name="Longcore J.E."/>
            <person name="James T.Y."/>
        </authorList>
    </citation>
    <scope>NUCLEOTIDE SEQUENCE</scope>
    <source>
        <strain evidence="8">JEL0318</strain>
    </source>
</reference>
<feature type="transmembrane region" description="Helical" evidence="7">
    <location>
        <begin position="95"/>
        <end position="119"/>
    </location>
</feature>
<accession>A0AAD5WZZ4</accession>
<dbReference type="AlphaFoldDB" id="A0AAD5WZZ4"/>
<keyword evidence="5 7" id="KW-0472">Membrane</keyword>
<dbReference type="GO" id="GO:0061024">
    <property type="term" value="P:membrane organization"/>
    <property type="evidence" value="ECO:0007669"/>
    <property type="project" value="TreeGrafter"/>
</dbReference>